<evidence type="ECO:0000256" key="1">
    <source>
        <dbReference type="ARBA" id="ARBA00007692"/>
    </source>
</evidence>
<dbReference type="InterPro" id="IPR038538">
    <property type="entry name" value="MTERF_sf"/>
</dbReference>
<organism evidence="4">
    <name type="scientific">Aegilops tauschii</name>
    <name type="common">Tausch's goatgrass</name>
    <name type="synonym">Aegilops squarrosa</name>
    <dbReference type="NCBI Taxonomy" id="37682"/>
    <lineage>
        <taxon>Eukaryota</taxon>
        <taxon>Viridiplantae</taxon>
        <taxon>Streptophyta</taxon>
        <taxon>Embryophyta</taxon>
        <taxon>Tracheophyta</taxon>
        <taxon>Spermatophyta</taxon>
        <taxon>Magnoliopsida</taxon>
        <taxon>Liliopsida</taxon>
        <taxon>Poales</taxon>
        <taxon>Poaceae</taxon>
        <taxon>BOP clade</taxon>
        <taxon>Pooideae</taxon>
        <taxon>Triticodae</taxon>
        <taxon>Triticeae</taxon>
        <taxon>Triticinae</taxon>
        <taxon>Aegilops</taxon>
    </lineage>
</organism>
<keyword evidence="2" id="KW-0805">Transcription regulation</keyword>
<dbReference type="PANTHER" id="PTHR13068:SF227">
    <property type="entry name" value="REVERSE TRANSCRIPTASE TY1_COPIA-TYPE DOMAIN-CONTAINING PROTEIN"/>
    <property type="match status" value="1"/>
</dbReference>
<dbReference type="GO" id="GO:0006353">
    <property type="term" value="P:DNA-templated transcription termination"/>
    <property type="evidence" value="ECO:0007669"/>
    <property type="project" value="UniProtKB-KW"/>
</dbReference>
<proteinExistence type="inferred from homology"/>
<comment type="similarity">
    <text evidence="1">Belongs to the mTERF family.</text>
</comment>
<evidence type="ECO:0000256" key="2">
    <source>
        <dbReference type="ARBA" id="ARBA00022472"/>
    </source>
</evidence>
<keyword evidence="2" id="KW-0806">Transcription termination</keyword>
<sequence>MSPRSSPGTRSSSAPAWDRTLAPIVAGLSGLGLSRSEIAHLASLAAHRFRRKDTVSKLEYHLRLFRSFENLLRAIKFCDLISHSLERVVKPNVALLRECGLGDCDIAKLCISRPRMITTNPELVQAMVTCAQDIGVPRGSVMFRHALLAVSSVGKEEILLGCSARVEYLRNTFRWTDAEVAIAVSKAPALGGPDQTPTLHYVVKFLKENGLLKCDPSYYTVFKESEKTFKKKFIHPHKEAAPYLEKDYDAACKGEEPTNFRFT</sequence>
<accession>R7WE42</accession>
<dbReference type="EnsemblPlants" id="EMT17434">
    <property type="protein sequence ID" value="EMT17434"/>
    <property type="gene ID" value="F775_13256"/>
</dbReference>
<dbReference type="InterPro" id="IPR003690">
    <property type="entry name" value="MTERF"/>
</dbReference>
<reference evidence="4" key="1">
    <citation type="submission" date="2015-06" db="UniProtKB">
        <authorList>
            <consortium name="EnsemblPlants"/>
        </authorList>
    </citation>
    <scope>IDENTIFICATION</scope>
</reference>
<keyword evidence="3" id="KW-0809">Transit peptide</keyword>
<name>R7WE42_AEGTA</name>
<evidence type="ECO:0000313" key="4">
    <source>
        <dbReference type="EnsemblPlants" id="EMT17434"/>
    </source>
</evidence>
<protein>
    <recommendedName>
        <fullName evidence="5">mTERF domain-containing protein 1, mitochondrial</fullName>
    </recommendedName>
</protein>
<dbReference type="PANTHER" id="PTHR13068">
    <property type="entry name" value="CGI-12 PROTEIN-RELATED"/>
    <property type="match status" value="1"/>
</dbReference>
<dbReference type="GO" id="GO:0003676">
    <property type="term" value="F:nucleic acid binding"/>
    <property type="evidence" value="ECO:0007669"/>
    <property type="project" value="InterPro"/>
</dbReference>
<dbReference type="Gene3D" id="1.25.70.10">
    <property type="entry name" value="Transcription termination factor 3, mitochondrial"/>
    <property type="match status" value="1"/>
</dbReference>
<dbReference type="AlphaFoldDB" id="R7WE42"/>
<evidence type="ECO:0008006" key="5">
    <source>
        <dbReference type="Google" id="ProtNLM"/>
    </source>
</evidence>
<dbReference type="ExpressionAtlas" id="R7WE42">
    <property type="expression patterns" value="baseline"/>
</dbReference>
<keyword evidence="2" id="KW-0804">Transcription</keyword>
<evidence type="ECO:0000256" key="3">
    <source>
        <dbReference type="ARBA" id="ARBA00022946"/>
    </source>
</evidence>